<feature type="region of interest" description="Disordered" evidence="1">
    <location>
        <begin position="64"/>
        <end position="93"/>
    </location>
</feature>
<evidence type="ECO:0000256" key="2">
    <source>
        <dbReference type="SAM" id="SignalP"/>
    </source>
</evidence>
<proteinExistence type="predicted"/>
<dbReference type="EMBL" id="BMES01000003">
    <property type="protein sequence ID" value="GGH31903.1"/>
    <property type="molecule type" value="Genomic_DNA"/>
</dbReference>
<feature type="compositionally biased region" description="Basic and acidic residues" evidence="1">
    <location>
        <begin position="66"/>
        <end position="81"/>
    </location>
</feature>
<dbReference type="AlphaFoldDB" id="A0A917MJL1"/>
<comment type="caution">
    <text evidence="3">The sequence shown here is derived from an EMBL/GenBank/DDBJ whole genome shotgun (WGS) entry which is preliminary data.</text>
</comment>
<sequence>MKLTVLFSCGAAAVTWSQPSLAMPSFLPESQASVHRVRMVCDEWGRCWDQPTYRTQRPYGYGDPYVRGEDRRPPSKWERKGFCPPGQAKKGNC</sequence>
<evidence type="ECO:0000313" key="3">
    <source>
        <dbReference type="EMBL" id="GGH31903.1"/>
    </source>
</evidence>
<name>A0A917MJL1_9HYPH</name>
<accession>A0A917MJL1</accession>
<dbReference type="Proteomes" id="UP000603912">
    <property type="component" value="Unassembled WGS sequence"/>
</dbReference>
<evidence type="ECO:0008006" key="5">
    <source>
        <dbReference type="Google" id="ProtNLM"/>
    </source>
</evidence>
<evidence type="ECO:0000313" key="4">
    <source>
        <dbReference type="Proteomes" id="UP000603912"/>
    </source>
</evidence>
<protein>
    <recommendedName>
        <fullName evidence="5">Secreted protein</fullName>
    </recommendedName>
</protein>
<organism evidence="3 4">
    <name type="scientific">Alsobacter metallidurans</name>
    <dbReference type="NCBI Taxonomy" id="340221"/>
    <lineage>
        <taxon>Bacteria</taxon>
        <taxon>Pseudomonadati</taxon>
        <taxon>Pseudomonadota</taxon>
        <taxon>Alphaproteobacteria</taxon>
        <taxon>Hyphomicrobiales</taxon>
        <taxon>Alsobacteraceae</taxon>
        <taxon>Alsobacter</taxon>
    </lineage>
</organism>
<feature type="chain" id="PRO_5036895807" description="Secreted protein" evidence="2">
    <location>
        <begin position="23"/>
        <end position="93"/>
    </location>
</feature>
<reference evidence="3" key="2">
    <citation type="submission" date="2020-09" db="EMBL/GenBank/DDBJ databases">
        <authorList>
            <person name="Sun Q."/>
            <person name="Zhou Y."/>
        </authorList>
    </citation>
    <scope>NUCLEOTIDE SEQUENCE</scope>
    <source>
        <strain evidence="3">CGMCC 1.12214</strain>
    </source>
</reference>
<evidence type="ECO:0000256" key="1">
    <source>
        <dbReference type="SAM" id="MobiDB-lite"/>
    </source>
</evidence>
<gene>
    <name evidence="3" type="ORF">GCM10007036_43400</name>
</gene>
<reference evidence="3" key="1">
    <citation type="journal article" date="2014" name="Int. J. Syst. Evol. Microbiol.">
        <title>Complete genome sequence of Corynebacterium casei LMG S-19264T (=DSM 44701T), isolated from a smear-ripened cheese.</title>
        <authorList>
            <consortium name="US DOE Joint Genome Institute (JGI-PGF)"/>
            <person name="Walter F."/>
            <person name="Albersmeier A."/>
            <person name="Kalinowski J."/>
            <person name="Ruckert C."/>
        </authorList>
    </citation>
    <scope>NUCLEOTIDE SEQUENCE</scope>
    <source>
        <strain evidence="3">CGMCC 1.12214</strain>
    </source>
</reference>
<keyword evidence="2" id="KW-0732">Signal</keyword>
<feature type="signal peptide" evidence="2">
    <location>
        <begin position="1"/>
        <end position="22"/>
    </location>
</feature>
<keyword evidence="4" id="KW-1185">Reference proteome</keyword>